<feature type="region of interest" description="Disordered" evidence="1">
    <location>
        <begin position="807"/>
        <end position="841"/>
    </location>
</feature>
<dbReference type="Pfam" id="PF13641">
    <property type="entry name" value="Glyco_tranf_2_3"/>
    <property type="match status" value="1"/>
</dbReference>
<feature type="transmembrane region" description="Helical" evidence="2">
    <location>
        <begin position="745"/>
        <end position="767"/>
    </location>
</feature>
<feature type="compositionally biased region" description="Low complexity" evidence="1">
    <location>
        <begin position="807"/>
        <end position="822"/>
    </location>
</feature>
<keyword evidence="3" id="KW-0808">Transferase</keyword>
<feature type="transmembrane region" description="Helical" evidence="2">
    <location>
        <begin position="323"/>
        <end position="346"/>
    </location>
</feature>
<feature type="compositionally biased region" description="Polar residues" evidence="1">
    <location>
        <begin position="273"/>
        <end position="287"/>
    </location>
</feature>
<feature type="transmembrane region" description="Helical" evidence="2">
    <location>
        <begin position="523"/>
        <end position="550"/>
    </location>
</feature>
<dbReference type="RefSeq" id="WP_146317918.1">
    <property type="nucleotide sequence ID" value="NZ_VCQV01000022.1"/>
</dbReference>
<feature type="transmembrane region" description="Helical" evidence="2">
    <location>
        <begin position="445"/>
        <end position="464"/>
    </location>
</feature>
<gene>
    <name evidence="3" type="ORF">FGL98_15150</name>
</gene>
<feature type="compositionally biased region" description="Acidic residues" evidence="1">
    <location>
        <begin position="823"/>
        <end position="834"/>
    </location>
</feature>
<dbReference type="OrthoDB" id="3734530at2"/>
<evidence type="ECO:0000256" key="2">
    <source>
        <dbReference type="SAM" id="Phobius"/>
    </source>
</evidence>
<evidence type="ECO:0000313" key="3">
    <source>
        <dbReference type="EMBL" id="TWP35089.1"/>
    </source>
</evidence>
<dbReference type="SUPFAM" id="SSF53448">
    <property type="entry name" value="Nucleotide-diphospho-sugar transferases"/>
    <property type="match status" value="1"/>
</dbReference>
<reference evidence="3 4" key="2">
    <citation type="submission" date="2019-08" db="EMBL/GenBank/DDBJ databases">
        <title>Jejuicoccus antrihumi gen. nov., sp. nov., a new member of the family Dermacoccaceae isolated from a cave.</title>
        <authorList>
            <person name="Schumann P."/>
            <person name="Kim I.S."/>
        </authorList>
    </citation>
    <scope>NUCLEOTIDE SEQUENCE [LARGE SCALE GENOMIC DNA]</scope>
    <source>
        <strain evidence="3 4">C5-26</strain>
    </source>
</reference>
<keyword evidence="4" id="KW-1185">Reference proteome</keyword>
<feature type="transmembrane region" description="Helical" evidence="2">
    <location>
        <begin position="598"/>
        <end position="615"/>
    </location>
</feature>
<proteinExistence type="predicted"/>
<accession>A0A563DY90</accession>
<keyword evidence="2" id="KW-0812">Transmembrane</keyword>
<dbReference type="EMBL" id="VCQV01000022">
    <property type="protein sequence ID" value="TWP35089.1"/>
    <property type="molecule type" value="Genomic_DNA"/>
</dbReference>
<keyword evidence="2" id="KW-1133">Transmembrane helix</keyword>
<feature type="region of interest" description="Disordered" evidence="1">
    <location>
        <begin position="273"/>
        <end position="310"/>
    </location>
</feature>
<dbReference type="Proteomes" id="UP000320244">
    <property type="component" value="Unassembled WGS sequence"/>
</dbReference>
<dbReference type="InterPro" id="IPR029044">
    <property type="entry name" value="Nucleotide-diphossugar_trans"/>
</dbReference>
<organism evidence="3 4">
    <name type="scientific">Leekyejoonella antrihumi</name>
    <dbReference type="NCBI Taxonomy" id="1660198"/>
    <lineage>
        <taxon>Bacteria</taxon>
        <taxon>Bacillati</taxon>
        <taxon>Actinomycetota</taxon>
        <taxon>Actinomycetes</taxon>
        <taxon>Micrococcales</taxon>
        <taxon>Dermacoccaceae</taxon>
        <taxon>Leekyejoonella</taxon>
    </lineage>
</organism>
<dbReference type="AlphaFoldDB" id="A0A563DY90"/>
<name>A0A563DY90_9MICO</name>
<evidence type="ECO:0000313" key="4">
    <source>
        <dbReference type="Proteomes" id="UP000320244"/>
    </source>
</evidence>
<feature type="transmembrane region" description="Helical" evidence="2">
    <location>
        <begin position="1107"/>
        <end position="1124"/>
    </location>
</feature>
<comment type="caution">
    <text evidence="3">The sequence shown here is derived from an EMBL/GenBank/DDBJ whole genome shotgun (WGS) entry which is preliminary data.</text>
</comment>
<feature type="transmembrane region" description="Helical" evidence="2">
    <location>
        <begin position="779"/>
        <end position="798"/>
    </location>
</feature>
<reference evidence="3 4" key="1">
    <citation type="submission" date="2019-05" db="EMBL/GenBank/DDBJ databases">
        <authorList>
            <person name="Lee S.D."/>
        </authorList>
    </citation>
    <scope>NUCLEOTIDE SEQUENCE [LARGE SCALE GENOMIC DNA]</scope>
    <source>
        <strain evidence="3 4">C5-26</strain>
    </source>
</reference>
<dbReference type="Gene3D" id="3.90.550.10">
    <property type="entry name" value="Spore Coat Polysaccharide Biosynthesis Protein SpsA, Chain A"/>
    <property type="match status" value="1"/>
</dbReference>
<feature type="transmembrane region" description="Helical" evidence="2">
    <location>
        <begin position="847"/>
        <end position="868"/>
    </location>
</feature>
<dbReference type="GO" id="GO:0016740">
    <property type="term" value="F:transferase activity"/>
    <property type="evidence" value="ECO:0007669"/>
    <property type="project" value="UniProtKB-KW"/>
</dbReference>
<feature type="transmembrane region" description="Helical" evidence="2">
    <location>
        <begin position="571"/>
        <end position="592"/>
    </location>
</feature>
<feature type="region of interest" description="Disordered" evidence="1">
    <location>
        <begin position="411"/>
        <end position="430"/>
    </location>
</feature>
<sequence length="1132" mass="118611">MTQPSTVVGSAGCSASDADDTGTQLKVTTLLVVQQGFEPWIDQTLAALIGQQRRPERLVVVDATAERLMPDRIAADADLHTAFPSISVVTVPSGTPFAAVVDTAVDALPEPGEDAVVARRPRKRARTHKIRPRDKHEWLWLLHEDSVPEASALADLVRVVGHSSRIGVAGCKITRLQDRRRLVNVGIDLTRTGRHVGATMLDEPDQGQHDDRRDVLAVSSAGMMVRRDVYTRLGGFDPAFDGDGDGLDLCWRAHLSGHQVIVVPAAVVHQDLASGNDTPRSPRSSLTRYVAGTPTGEGDRPAPRSPRTLRRHRQVALARCSLLGMPVMAVWTTLTSLLLALLFLLLKRPRRAGAEVAQATAPLGIVRVLGARLRFMRRASARRRHLRALFVPLSGATRSAMESLHDAVAIEDARDDESSTPESGPAQDDVDEMVPVRSTWFHRTVTNPGLWAVLLLAAASAVMWRELLTTDALRGAGSGLTGGELRPFATDADGIWAMWRDGWQGTGLGHANVPTPYLPVLAALAWVVQWIPGISGATTGATVVAWLLLLTMPLSGAAAYRAARTATHARWPRAAAALAWASLATVTTAVSGGRLGPAVAHILLPFALAGIFEIGRRRASAPVTFGTVLAVAGVGAFAPAQLVLLSAAALVVVVIGPGWARLRGLIVAVLPWALLAPWTRSLIRDDWRAVLAGPGQLDAGHGAGPQPWQLAMLHPGGPGSYLVLVSVPVLAFGVLGLLRSGRGRVQTALILLAAVGLAAGLAAPRIMLVRGPDGVLSPWSGTALDVLAAALLGMALLGSRTIASLPRRAPAPASDSAVGPDPVDGEDPVDDVDDSAPPRRRWGLRTAMPGLVGLALLLGLGMTGVAAWSAPVKNLHPAASELPGIADEPVHGSRQVRALSLTVGADGVIDYQLDGAEQGLPVSDLTTQRPTGAGATAGAVARLLGPPAGGAGQTLAEQLNRLAIQTVVVRGLGSTAQLTQSLQATGILTSLRAGRGVTVWRVAPLVVGDGARTVDASRVTLYSGGQPALELPSTSSHSRSSTTVPQGATGRMIVLSEGRGWASVGTARLNGHPLQATTLDGLPAYRLGASGGHLVIDPGVAFSRLRLVQVVLLILCLFLAVPFGNRRSRRLA</sequence>
<dbReference type="PANTHER" id="PTHR43685">
    <property type="entry name" value="GLYCOSYLTRANSFERASE"/>
    <property type="match status" value="1"/>
</dbReference>
<feature type="transmembrane region" description="Helical" evidence="2">
    <location>
        <begin position="719"/>
        <end position="738"/>
    </location>
</feature>
<dbReference type="InterPro" id="IPR050834">
    <property type="entry name" value="Glycosyltransf_2"/>
</dbReference>
<evidence type="ECO:0000256" key="1">
    <source>
        <dbReference type="SAM" id="MobiDB-lite"/>
    </source>
</evidence>
<dbReference type="PANTHER" id="PTHR43685:SF3">
    <property type="entry name" value="SLR2126 PROTEIN"/>
    <property type="match status" value="1"/>
</dbReference>
<feature type="transmembrane region" description="Helical" evidence="2">
    <location>
        <begin position="627"/>
        <end position="655"/>
    </location>
</feature>
<protein>
    <submittedName>
        <fullName evidence="3">Glycosyltransferase family 2 protein</fullName>
    </submittedName>
</protein>
<keyword evidence="2" id="KW-0472">Membrane</keyword>